<feature type="chain" id="PRO_5045501447" evidence="4">
    <location>
        <begin position="24"/>
        <end position="281"/>
    </location>
</feature>
<dbReference type="Pfam" id="PF14257">
    <property type="entry name" value="DUF4349"/>
    <property type="match status" value="1"/>
</dbReference>
<feature type="signal peptide" evidence="4">
    <location>
        <begin position="1"/>
        <end position="23"/>
    </location>
</feature>
<evidence type="ECO:0000256" key="3">
    <source>
        <dbReference type="SAM" id="Phobius"/>
    </source>
</evidence>
<evidence type="ECO:0000313" key="6">
    <source>
        <dbReference type="EMBL" id="QDB80349.1"/>
    </source>
</evidence>
<dbReference type="RefSeq" id="WP_139949069.1">
    <property type="nucleotide sequence ID" value="NZ_CP040899.1"/>
</dbReference>
<evidence type="ECO:0000256" key="4">
    <source>
        <dbReference type="SAM" id="SignalP"/>
    </source>
</evidence>
<reference evidence="6 7" key="1">
    <citation type="submission" date="2019-05" db="EMBL/GenBank/DDBJ databases">
        <title>Georgenia *** sp. nov., and Georgenia *** sp. nov., isolated from the intestinal contents of plateau pika (Ochotona curzoniae) in the Qinghai-Tibet plateau of China.</title>
        <authorList>
            <person name="Tian Z."/>
        </authorList>
    </citation>
    <scope>NUCLEOTIDE SEQUENCE [LARGE SCALE GENOMIC DNA]</scope>
    <source>
        <strain evidence="6 7">Z294</strain>
    </source>
</reference>
<name>A0ABX5VPD2_9MICO</name>
<protein>
    <submittedName>
        <fullName evidence="6">DUF4349 domain-containing protein</fullName>
    </submittedName>
</protein>
<dbReference type="InterPro" id="IPR025645">
    <property type="entry name" value="DUF4349"/>
</dbReference>
<evidence type="ECO:0000313" key="7">
    <source>
        <dbReference type="Proteomes" id="UP000313948"/>
    </source>
</evidence>
<organism evidence="6 7">
    <name type="scientific">Georgenia wutianyii</name>
    <dbReference type="NCBI Taxonomy" id="2585135"/>
    <lineage>
        <taxon>Bacteria</taxon>
        <taxon>Bacillati</taxon>
        <taxon>Actinomycetota</taxon>
        <taxon>Actinomycetes</taxon>
        <taxon>Micrococcales</taxon>
        <taxon>Bogoriellaceae</taxon>
        <taxon>Georgenia</taxon>
    </lineage>
</organism>
<evidence type="ECO:0000256" key="2">
    <source>
        <dbReference type="SAM" id="MobiDB-lite"/>
    </source>
</evidence>
<feature type="coiled-coil region" evidence="1">
    <location>
        <begin position="171"/>
        <end position="198"/>
    </location>
</feature>
<keyword evidence="1" id="KW-0175">Coiled coil</keyword>
<evidence type="ECO:0000256" key="1">
    <source>
        <dbReference type="SAM" id="Coils"/>
    </source>
</evidence>
<feature type="region of interest" description="Disordered" evidence="2">
    <location>
        <begin position="22"/>
        <end position="52"/>
    </location>
</feature>
<gene>
    <name evidence="6" type="ORF">FE251_13880</name>
</gene>
<feature type="transmembrane region" description="Helical" evidence="3">
    <location>
        <begin position="239"/>
        <end position="263"/>
    </location>
</feature>
<keyword evidence="3" id="KW-0472">Membrane</keyword>
<keyword evidence="3" id="KW-1133">Transmembrane helix</keyword>
<dbReference type="PROSITE" id="PS51257">
    <property type="entry name" value="PROKAR_LIPOPROTEIN"/>
    <property type="match status" value="1"/>
</dbReference>
<feature type="domain" description="DUF4349" evidence="5">
    <location>
        <begin position="54"/>
        <end position="260"/>
    </location>
</feature>
<keyword evidence="3" id="KW-0812">Transmembrane</keyword>
<proteinExistence type="predicted"/>
<sequence length="281" mass="29234">MRLLRTVALLLVLLLGAAACSGADDSTTGTDSGGDAARAGMASAEDAEEADEAREVVVTGSLTLVADDAQRAMDEIVRIVGQVGGRIQERSEHTGQDGEDVSGALTVRVPAAEVTGTLDAVERLGEVTDVAIGSEDVTRQGRNLDARITALETSTERLLELMEDADSSDQLLAAEAALSERQAELEALQAERAYLSEQVTMSTLHISVTTDHPVRLEAGGFAGGLRGGWDALVTVADGLLVALGAALPWLLVLGLPVTAVVLARRRRRRPAVPPAEPAATA</sequence>
<keyword evidence="7" id="KW-1185">Reference proteome</keyword>
<evidence type="ECO:0000259" key="5">
    <source>
        <dbReference type="Pfam" id="PF14257"/>
    </source>
</evidence>
<feature type="compositionally biased region" description="Low complexity" evidence="2">
    <location>
        <begin position="22"/>
        <end position="37"/>
    </location>
</feature>
<accession>A0ABX5VPD2</accession>
<dbReference type="Proteomes" id="UP000313948">
    <property type="component" value="Chromosome"/>
</dbReference>
<dbReference type="EMBL" id="CP040899">
    <property type="protein sequence ID" value="QDB80349.1"/>
    <property type="molecule type" value="Genomic_DNA"/>
</dbReference>
<keyword evidence="4" id="KW-0732">Signal</keyword>